<dbReference type="InterPro" id="IPR036412">
    <property type="entry name" value="HAD-like_sf"/>
</dbReference>
<comment type="cofactor">
    <cofactor evidence="1">
        <name>Mg(2+)</name>
        <dbReference type="ChEBI" id="CHEBI:18420"/>
    </cofactor>
</comment>
<reference evidence="5 7" key="3">
    <citation type="journal article" date="2020" name="Int. J. Syst. Evol. Microbiol.">
        <title>Novel acetic acid bacteria from cider fermentations: Acetobacter conturbans sp. nov. and Acetobacter fallax sp. nov.</title>
        <authorList>
            <person name="Sombolestani A.S."/>
            <person name="Cleenwerck I."/>
            <person name="Cnockaert M."/>
            <person name="Borremans W."/>
            <person name="Wieme A.D."/>
            <person name="De Vuyst L."/>
            <person name="Vandamme P."/>
        </authorList>
    </citation>
    <scope>NUCLEOTIDE SEQUENCE [LARGE SCALE GENOMIC DNA]</scope>
    <source>
        <strain evidence="5 7">LMG 23848</strain>
    </source>
</reference>
<dbReference type="Proteomes" id="UP000657200">
    <property type="component" value="Unassembled WGS sequence"/>
</dbReference>
<dbReference type="SFLD" id="SFLDS00003">
    <property type="entry name" value="Haloacid_Dehalogenase"/>
    <property type="match status" value="1"/>
</dbReference>
<dbReference type="STRING" id="431306.AGA_668"/>
<sequence>MSVCSYSNIQLSGLRGVLMDLDDTLYNYEKNHEYALRKVHDELFLGMEYLEFSQLYRAARSAVTRRLSPQGACRSRLFAFQNIFETLGTSQPFVKAYVADELYWDNFIENMVLAPAAEAFLMRCEQMELPICIVSDMTAHVQIRKIERLGLAARIAHLVTSEEVGAEKPDPRMFQAGMHKLGIHRPEDVIMIGDSLEKDVIGAQSLDIRAFQISLAQEC</sequence>
<dbReference type="EMBL" id="LN609302">
    <property type="protein sequence ID" value="CEF54250.1"/>
    <property type="molecule type" value="Genomic_DNA"/>
</dbReference>
<dbReference type="InterPro" id="IPR051400">
    <property type="entry name" value="HAD-like_hydrolase"/>
</dbReference>
<organism evidence="4 6">
    <name type="scientific">Acetobacter ghanensis</name>
    <dbReference type="NCBI Taxonomy" id="431306"/>
    <lineage>
        <taxon>Bacteria</taxon>
        <taxon>Pseudomonadati</taxon>
        <taxon>Pseudomonadota</taxon>
        <taxon>Alphaproteobacteria</taxon>
        <taxon>Acetobacterales</taxon>
        <taxon>Acetobacteraceae</taxon>
        <taxon>Acetobacter</taxon>
    </lineage>
</organism>
<dbReference type="SUPFAM" id="SSF56784">
    <property type="entry name" value="HAD-like"/>
    <property type="match status" value="1"/>
</dbReference>
<dbReference type="OrthoDB" id="9809962at2"/>
<dbReference type="Gene3D" id="3.40.50.1000">
    <property type="entry name" value="HAD superfamily/HAD-like"/>
    <property type="match status" value="1"/>
</dbReference>
<evidence type="ECO:0000313" key="7">
    <source>
        <dbReference type="Proteomes" id="UP000657200"/>
    </source>
</evidence>
<name>A0A0U5F259_9PROT</name>
<dbReference type="InterPro" id="IPR006439">
    <property type="entry name" value="HAD-SF_hydro_IA"/>
</dbReference>
<evidence type="ECO:0000256" key="3">
    <source>
        <dbReference type="ARBA" id="ARBA00022842"/>
    </source>
</evidence>
<evidence type="ECO:0000313" key="5">
    <source>
        <dbReference type="EMBL" id="NHO40061.1"/>
    </source>
</evidence>
<keyword evidence="7" id="KW-1185">Reference proteome</keyword>
<gene>
    <name evidence="4" type="ORF">AGA_668</name>
    <name evidence="5" type="ORF">GOB80_10300</name>
</gene>
<evidence type="ECO:0000256" key="2">
    <source>
        <dbReference type="ARBA" id="ARBA00022801"/>
    </source>
</evidence>
<dbReference type="SFLD" id="SFLDG01129">
    <property type="entry name" value="C1.5:_HAD__Beta-PGM__Phosphata"/>
    <property type="match status" value="1"/>
</dbReference>
<dbReference type="Gene3D" id="1.10.150.520">
    <property type="match status" value="1"/>
</dbReference>
<reference evidence="4" key="1">
    <citation type="submission" date="2014-09" db="EMBL/GenBank/DDBJ databases">
        <authorList>
            <person name="Magalhaes I.L.F."/>
            <person name="Oliveira U."/>
            <person name="Santos F.R."/>
            <person name="Vidigal T.H.D.A."/>
            <person name="Brescovit A.D."/>
            <person name="Santos A.J."/>
        </authorList>
    </citation>
    <scope>NUCLEOTIDE SEQUENCE</scope>
    <source>
        <strain evidence="4">LMG 23848T</strain>
    </source>
</reference>
<dbReference type="GO" id="GO:0044281">
    <property type="term" value="P:small molecule metabolic process"/>
    <property type="evidence" value="ECO:0007669"/>
    <property type="project" value="UniProtKB-ARBA"/>
</dbReference>
<dbReference type="EMBL" id="WOTE01000006">
    <property type="protein sequence ID" value="NHO40061.1"/>
    <property type="molecule type" value="Genomic_DNA"/>
</dbReference>
<dbReference type="Pfam" id="PF00702">
    <property type="entry name" value="Hydrolase"/>
    <property type="match status" value="1"/>
</dbReference>
<accession>A0A0U5F259</accession>
<dbReference type="InterPro" id="IPR023214">
    <property type="entry name" value="HAD_sf"/>
</dbReference>
<dbReference type="PANTHER" id="PTHR46470">
    <property type="entry name" value="N-ACYLNEURAMINATE-9-PHOSPHATASE"/>
    <property type="match status" value="1"/>
</dbReference>
<dbReference type="Proteomes" id="UP000068250">
    <property type="component" value="Chromosome I"/>
</dbReference>
<evidence type="ECO:0000256" key="1">
    <source>
        <dbReference type="ARBA" id="ARBA00001946"/>
    </source>
</evidence>
<dbReference type="PATRIC" id="fig|431306.5.peg.649"/>
<keyword evidence="2 4" id="KW-0378">Hydrolase</keyword>
<evidence type="ECO:0000313" key="6">
    <source>
        <dbReference type="Proteomes" id="UP000068250"/>
    </source>
</evidence>
<reference evidence="6" key="2">
    <citation type="submission" date="2014-09" db="EMBL/GenBank/DDBJ databases">
        <authorList>
            <person name="Illeghems K.G."/>
        </authorList>
    </citation>
    <scope>NUCLEOTIDE SEQUENCE [LARGE SCALE GENOMIC DNA]</scope>
    <source>
        <strain evidence="6">LMG 23848T</strain>
    </source>
</reference>
<dbReference type="NCBIfam" id="TIGR01549">
    <property type="entry name" value="HAD-SF-IA-v1"/>
    <property type="match status" value="1"/>
</dbReference>
<evidence type="ECO:0000313" key="4">
    <source>
        <dbReference type="EMBL" id="CEF54250.1"/>
    </source>
</evidence>
<dbReference type="AlphaFoldDB" id="A0A0U5F259"/>
<protein>
    <submittedName>
        <fullName evidence="5">HAD-IA family hydrolase</fullName>
    </submittedName>
    <submittedName>
        <fullName evidence="4">HAD-superfamily hydrolase, subfamily IA, variant 1</fullName>
    </submittedName>
</protein>
<keyword evidence="3" id="KW-0460">Magnesium</keyword>
<dbReference type="GO" id="GO:0016787">
    <property type="term" value="F:hydrolase activity"/>
    <property type="evidence" value="ECO:0007669"/>
    <property type="project" value="UniProtKB-KW"/>
</dbReference>
<proteinExistence type="predicted"/>